<comment type="subcellular location">
    <subcellularLocation>
        <location evidence="1">Membrane</location>
        <topology evidence="1">Multi-pass membrane protein</topology>
    </subcellularLocation>
</comment>
<sequence>MPFSANEVLFWSLCLFAAVYSFGYRIIFKDWKGRHRKDAANCGMSLLHGLVASYLAGMDVLYTDWQFDGHNTPHQNDIMDFSISYFLMDLLTYVFVGESHEDFLFVAHHLATVTYLISCRYYASHGAASVMCLLALGECTSPLQNVWTLARLAREGSSMARCVYTFLSPCFTLVFTFVRGVIGPLLAWEIGCFYLGGRADNDAVIPQWLVCCWTFKIVFALFGSMLWVYKLWMGLFRFDRRSIRRERSSATDGCCDGTINRTH</sequence>
<reference evidence="8 9" key="1">
    <citation type="submission" date="2024-02" db="EMBL/GenBank/DDBJ databases">
        <authorList>
            <consortium name="ELIXIR-Norway"/>
            <consortium name="Elixir Norway"/>
        </authorList>
    </citation>
    <scope>NUCLEOTIDE SEQUENCE [LARGE SCALE GENOMIC DNA]</scope>
</reference>
<evidence type="ECO:0000313" key="8">
    <source>
        <dbReference type="EMBL" id="CAK9192431.1"/>
    </source>
</evidence>
<accession>A0ABP0TDB4</accession>
<feature type="transmembrane region" description="Helical" evidence="6">
    <location>
        <begin position="39"/>
        <end position="58"/>
    </location>
</feature>
<name>A0ABP0TDB4_9BRYO</name>
<proteinExistence type="predicted"/>
<evidence type="ECO:0000256" key="2">
    <source>
        <dbReference type="ARBA" id="ARBA00022692"/>
    </source>
</evidence>
<dbReference type="PROSITE" id="PS50922">
    <property type="entry name" value="TLC"/>
    <property type="match status" value="1"/>
</dbReference>
<protein>
    <recommendedName>
        <fullName evidence="7">TLC domain-containing protein</fullName>
    </recommendedName>
</protein>
<dbReference type="Proteomes" id="UP001497512">
    <property type="component" value="Chromosome 1"/>
</dbReference>
<dbReference type="InterPro" id="IPR040327">
    <property type="entry name" value="At5g14285-like"/>
</dbReference>
<keyword evidence="2 5" id="KW-0812">Transmembrane</keyword>
<keyword evidence="3 6" id="KW-1133">Transmembrane helix</keyword>
<evidence type="ECO:0000256" key="3">
    <source>
        <dbReference type="ARBA" id="ARBA00022989"/>
    </source>
</evidence>
<feature type="domain" description="TLC" evidence="7">
    <location>
        <begin position="34"/>
        <end position="240"/>
    </location>
</feature>
<dbReference type="InterPro" id="IPR006634">
    <property type="entry name" value="TLC-dom"/>
</dbReference>
<dbReference type="SMART" id="SM00724">
    <property type="entry name" value="TLC"/>
    <property type="match status" value="1"/>
</dbReference>
<evidence type="ECO:0000256" key="1">
    <source>
        <dbReference type="ARBA" id="ARBA00004141"/>
    </source>
</evidence>
<evidence type="ECO:0000313" key="9">
    <source>
        <dbReference type="Proteomes" id="UP001497512"/>
    </source>
</evidence>
<organism evidence="8 9">
    <name type="scientific">Sphagnum troendelagicum</name>
    <dbReference type="NCBI Taxonomy" id="128251"/>
    <lineage>
        <taxon>Eukaryota</taxon>
        <taxon>Viridiplantae</taxon>
        <taxon>Streptophyta</taxon>
        <taxon>Embryophyta</taxon>
        <taxon>Bryophyta</taxon>
        <taxon>Sphagnophytina</taxon>
        <taxon>Sphagnopsida</taxon>
        <taxon>Sphagnales</taxon>
        <taxon>Sphagnaceae</taxon>
        <taxon>Sphagnum</taxon>
    </lineage>
</organism>
<feature type="transmembrane region" description="Helical" evidence="6">
    <location>
        <begin position="6"/>
        <end position="27"/>
    </location>
</feature>
<gene>
    <name evidence="8" type="ORF">CSSPTR1EN2_LOCUS1887</name>
</gene>
<evidence type="ECO:0000256" key="6">
    <source>
        <dbReference type="SAM" id="Phobius"/>
    </source>
</evidence>
<dbReference type="EMBL" id="OZ019893">
    <property type="protein sequence ID" value="CAK9192431.1"/>
    <property type="molecule type" value="Genomic_DNA"/>
</dbReference>
<dbReference type="Pfam" id="PF03798">
    <property type="entry name" value="TRAM_LAG1_CLN8"/>
    <property type="match status" value="1"/>
</dbReference>
<dbReference type="PANTHER" id="PTHR31766">
    <property type="entry name" value="GLABROUS1 ENHANCER-BINDING PROTEIN-LIKE 2"/>
    <property type="match status" value="1"/>
</dbReference>
<feature type="transmembrane region" description="Helical" evidence="6">
    <location>
        <begin position="78"/>
        <end position="96"/>
    </location>
</feature>
<keyword evidence="4 5" id="KW-0472">Membrane</keyword>
<evidence type="ECO:0000256" key="5">
    <source>
        <dbReference type="PROSITE-ProRule" id="PRU00205"/>
    </source>
</evidence>
<keyword evidence="9" id="KW-1185">Reference proteome</keyword>
<feature type="transmembrane region" description="Helical" evidence="6">
    <location>
        <begin position="162"/>
        <end position="187"/>
    </location>
</feature>
<feature type="transmembrane region" description="Helical" evidence="6">
    <location>
        <begin position="207"/>
        <end position="232"/>
    </location>
</feature>
<evidence type="ECO:0000256" key="4">
    <source>
        <dbReference type="ARBA" id="ARBA00023136"/>
    </source>
</evidence>
<dbReference type="PANTHER" id="PTHR31766:SF2">
    <property type="entry name" value="GLABROUS1 ENHANCER-BINDING PROTEIN-LIKE 2"/>
    <property type="match status" value="1"/>
</dbReference>
<evidence type="ECO:0000259" key="7">
    <source>
        <dbReference type="PROSITE" id="PS50922"/>
    </source>
</evidence>